<evidence type="ECO:0000256" key="8">
    <source>
        <dbReference type="ARBA" id="ARBA00022741"/>
    </source>
</evidence>
<keyword evidence="9" id="KW-0067">ATP-binding</keyword>
<dbReference type="GO" id="GO:0003725">
    <property type="term" value="F:double-stranded RNA binding"/>
    <property type="evidence" value="ECO:0007669"/>
    <property type="project" value="InterPro"/>
</dbReference>
<evidence type="ECO:0000256" key="9">
    <source>
        <dbReference type="ARBA" id="ARBA00022840"/>
    </source>
</evidence>
<evidence type="ECO:0000313" key="13">
    <source>
        <dbReference type="EMBL" id="SFW31203.1"/>
    </source>
</evidence>
<evidence type="ECO:0000259" key="12">
    <source>
        <dbReference type="PROSITE" id="PS51163"/>
    </source>
</evidence>
<proteinExistence type="inferred from homology"/>
<keyword evidence="4" id="KW-0963">Cytoplasm</keyword>
<keyword evidence="6" id="KW-0819">tRNA processing</keyword>
<feature type="domain" description="YrdC-like" evidence="12">
    <location>
        <begin position="12"/>
        <end position="196"/>
    </location>
</feature>
<dbReference type="GO" id="GO:0000049">
    <property type="term" value="F:tRNA binding"/>
    <property type="evidence" value="ECO:0007669"/>
    <property type="project" value="TreeGrafter"/>
</dbReference>
<dbReference type="SUPFAM" id="SSF55821">
    <property type="entry name" value="YrdC/RibB"/>
    <property type="match status" value="1"/>
</dbReference>
<dbReference type="InterPro" id="IPR006070">
    <property type="entry name" value="Sua5-like_dom"/>
</dbReference>
<dbReference type="GO" id="GO:0005737">
    <property type="term" value="C:cytoplasm"/>
    <property type="evidence" value="ECO:0007669"/>
    <property type="project" value="UniProtKB-SubCell"/>
</dbReference>
<dbReference type="Gene3D" id="3.90.870.10">
    <property type="entry name" value="DHBP synthase"/>
    <property type="match status" value="1"/>
</dbReference>
<dbReference type="GO" id="GO:0061710">
    <property type="term" value="F:L-threonylcarbamoyladenylate synthase"/>
    <property type="evidence" value="ECO:0007669"/>
    <property type="project" value="UniProtKB-EC"/>
</dbReference>
<dbReference type="Proteomes" id="UP000183257">
    <property type="component" value="Unassembled WGS sequence"/>
</dbReference>
<dbReference type="PROSITE" id="PS51163">
    <property type="entry name" value="YRDC"/>
    <property type="match status" value="1"/>
</dbReference>
<evidence type="ECO:0000256" key="7">
    <source>
        <dbReference type="ARBA" id="ARBA00022695"/>
    </source>
</evidence>
<dbReference type="PANTHER" id="PTHR17490:SF16">
    <property type="entry name" value="THREONYLCARBAMOYL-AMP SYNTHASE"/>
    <property type="match status" value="1"/>
</dbReference>
<dbReference type="PANTHER" id="PTHR17490">
    <property type="entry name" value="SUA5"/>
    <property type="match status" value="1"/>
</dbReference>
<gene>
    <name evidence="13" type="ORF">SAMN05660313_01231</name>
</gene>
<evidence type="ECO:0000256" key="1">
    <source>
        <dbReference type="ARBA" id="ARBA00004496"/>
    </source>
</evidence>
<protein>
    <recommendedName>
        <fullName evidence="10">L-threonylcarbamoyladenylate synthase</fullName>
        <ecNumber evidence="3">2.7.7.87</ecNumber>
    </recommendedName>
    <alternativeName>
        <fullName evidence="10">L-threonylcarbamoyladenylate synthase</fullName>
    </alternativeName>
</protein>
<keyword evidence="7" id="KW-0548">Nucleotidyltransferase</keyword>
<dbReference type="Pfam" id="PF01300">
    <property type="entry name" value="Sua5_yciO_yrdC"/>
    <property type="match status" value="1"/>
</dbReference>
<dbReference type="NCBIfam" id="TIGR00057">
    <property type="entry name" value="L-threonylcarbamoyladenylate synthase"/>
    <property type="match status" value="1"/>
</dbReference>
<accession>A0A1K1N771</accession>
<evidence type="ECO:0000256" key="11">
    <source>
        <dbReference type="ARBA" id="ARBA00048366"/>
    </source>
</evidence>
<dbReference type="InterPro" id="IPR017945">
    <property type="entry name" value="DHBP_synth_RibB-like_a/b_dom"/>
</dbReference>
<keyword evidence="5" id="KW-0808">Transferase</keyword>
<comment type="subcellular location">
    <subcellularLocation>
        <location evidence="1">Cytoplasm</location>
    </subcellularLocation>
</comment>
<dbReference type="GO" id="GO:0005524">
    <property type="term" value="F:ATP binding"/>
    <property type="evidence" value="ECO:0007669"/>
    <property type="project" value="UniProtKB-KW"/>
</dbReference>
<dbReference type="OrthoDB" id="9814580at2"/>
<dbReference type="InterPro" id="IPR050156">
    <property type="entry name" value="TC-AMP_synthase_SUA5"/>
</dbReference>
<reference evidence="14" key="1">
    <citation type="submission" date="2016-11" db="EMBL/GenBank/DDBJ databases">
        <authorList>
            <person name="Varghese N."/>
            <person name="Submissions S."/>
        </authorList>
    </citation>
    <scope>NUCLEOTIDE SEQUENCE [LARGE SCALE GENOMIC DNA]</scope>
    <source>
        <strain evidence="14">DSM 24786</strain>
    </source>
</reference>
<dbReference type="GO" id="GO:0006450">
    <property type="term" value="P:regulation of translational fidelity"/>
    <property type="evidence" value="ECO:0007669"/>
    <property type="project" value="TreeGrafter"/>
</dbReference>
<dbReference type="AlphaFoldDB" id="A0A1K1N771"/>
<evidence type="ECO:0000256" key="6">
    <source>
        <dbReference type="ARBA" id="ARBA00022694"/>
    </source>
</evidence>
<organism evidence="13 14">
    <name type="scientific">Cellulophaga fucicola</name>
    <dbReference type="NCBI Taxonomy" id="76595"/>
    <lineage>
        <taxon>Bacteria</taxon>
        <taxon>Pseudomonadati</taxon>
        <taxon>Bacteroidota</taxon>
        <taxon>Flavobacteriia</taxon>
        <taxon>Flavobacteriales</taxon>
        <taxon>Flavobacteriaceae</taxon>
        <taxon>Cellulophaga</taxon>
    </lineage>
</organism>
<evidence type="ECO:0000256" key="4">
    <source>
        <dbReference type="ARBA" id="ARBA00022490"/>
    </source>
</evidence>
<evidence type="ECO:0000256" key="3">
    <source>
        <dbReference type="ARBA" id="ARBA00012584"/>
    </source>
</evidence>
<sequence length="196" mass="21799">MANKTKTDNNFTEEINKCVTVLQEGGIIIYPTDTVWGIGCDATNEDAVNKIYQLKKRANTKTMICLVSNDFMLERHVEKVPEVAFDIIDIADKPTTIVYDNPKGVAKNLVAEDNSLAIRVATDKFCQYLIQKFKKPIVSTSANLAGEPTAKSFKEISKEILKGVDYAVNLQRNEQKDTPSSIIKLGNDGTVKVIRK</sequence>
<comment type="similarity">
    <text evidence="2">Belongs to the SUA5 family.</text>
</comment>
<dbReference type="GO" id="GO:0008033">
    <property type="term" value="P:tRNA processing"/>
    <property type="evidence" value="ECO:0007669"/>
    <property type="project" value="UniProtKB-KW"/>
</dbReference>
<dbReference type="STRING" id="76595.SAMN05660313_01231"/>
<keyword evidence="8" id="KW-0547">Nucleotide-binding</keyword>
<keyword evidence="14" id="KW-1185">Reference proteome</keyword>
<name>A0A1K1N771_9FLAO</name>
<dbReference type="EMBL" id="FPIY01000001">
    <property type="protein sequence ID" value="SFW31203.1"/>
    <property type="molecule type" value="Genomic_DNA"/>
</dbReference>
<dbReference type="EC" id="2.7.7.87" evidence="3"/>
<dbReference type="RefSeq" id="WP_072302929.1">
    <property type="nucleotide sequence ID" value="NZ_FPIY01000001.1"/>
</dbReference>
<evidence type="ECO:0000256" key="2">
    <source>
        <dbReference type="ARBA" id="ARBA00007663"/>
    </source>
</evidence>
<comment type="catalytic activity">
    <reaction evidence="11">
        <text>L-threonine + hydrogencarbonate + ATP = L-threonylcarbamoyladenylate + diphosphate + H2O</text>
        <dbReference type="Rhea" id="RHEA:36407"/>
        <dbReference type="ChEBI" id="CHEBI:15377"/>
        <dbReference type="ChEBI" id="CHEBI:17544"/>
        <dbReference type="ChEBI" id="CHEBI:30616"/>
        <dbReference type="ChEBI" id="CHEBI:33019"/>
        <dbReference type="ChEBI" id="CHEBI:57926"/>
        <dbReference type="ChEBI" id="CHEBI:73682"/>
        <dbReference type="EC" id="2.7.7.87"/>
    </reaction>
</comment>
<evidence type="ECO:0000256" key="10">
    <source>
        <dbReference type="ARBA" id="ARBA00029774"/>
    </source>
</evidence>
<evidence type="ECO:0000313" key="14">
    <source>
        <dbReference type="Proteomes" id="UP000183257"/>
    </source>
</evidence>
<evidence type="ECO:0000256" key="5">
    <source>
        <dbReference type="ARBA" id="ARBA00022679"/>
    </source>
</evidence>